<dbReference type="FunCoup" id="A0A6P8IF21">
    <property type="interactions" value="403"/>
</dbReference>
<dbReference type="GO" id="GO:0005743">
    <property type="term" value="C:mitochondrial inner membrane"/>
    <property type="evidence" value="ECO:0007669"/>
    <property type="project" value="TreeGrafter"/>
</dbReference>
<keyword evidence="4 6" id="KW-0472">Membrane</keyword>
<protein>
    <submittedName>
        <fullName evidence="9">Cytochrome c oxidase assembly protein COX18, mitochondrial-like</fullName>
    </submittedName>
</protein>
<evidence type="ECO:0000313" key="8">
    <source>
        <dbReference type="Proteomes" id="UP000515163"/>
    </source>
</evidence>
<evidence type="ECO:0000256" key="5">
    <source>
        <dbReference type="RuleBase" id="RU003945"/>
    </source>
</evidence>
<dbReference type="KEGG" id="aten:116300414"/>
<sequence length="348" mass="40139">MWWLRIRPSPIISKALVNINHKWTLRCTTCVVPKLINQKNQPCRQSSSGISHYFSQDFTPIYLAQQTLESIHSFTHLPWWGVILGATFFLRTIITLPLAVRQNKLVTKIELLQPTLKMMSEALKYRIAAECKQGGKTAAQFDAIYKKKHRRMMYELYQNEGCNPIKMFLLPWIQLPLWIIISLAIRNMTGTSYMQTANRELESSFSCPEMSNEGFLWFPDLLVPDPLMILPAAVGLFNLTNIEIHALRRQQPSRNQRIFTNSLRTMSIAMIFLASQVPCAMSLYWAASAGYGVGQNILMRLPKVRRRLGIPKTPSESKTPLKDLKKLLDIKVDSFIQKQRQDPWDNKK</sequence>
<organism evidence="8 9">
    <name type="scientific">Actinia tenebrosa</name>
    <name type="common">Australian red waratah sea anemone</name>
    <dbReference type="NCBI Taxonomy" id="6105"/>
    <lineage>
        <taxon>Eukaryota</taxon>
        <taxon>Metazoa</taxon>
        <taxon>Cnidaria</taxon>
        <taxon>Anthozoa</taxon>
        <taxon>Hexacorallia</taxon>
        <taxon>Actiniaria</taxon>
        <taxon>Actiniidae</taxon>
        <taxon>Actinia</taxon>
    </lineage>
</organism>
<dbReference type="InterPro" id="IPR028055">
    <property type="entry name" value="YidC/Oxa/ALB_C"/>
</dbReference>
<dbReference type="GO" id="GO:0032977">
    <property type="term" value="F:membrane insertase activity"/>
    <property type="evidence" value="ECO:0007669"/>
    <property type="project" value="InterPro"/>
</dbReference>
<dbReference type="AlphaFoldDB" id="A0A6P8IF21"/>
<dbReference type="CDD" id="cd20069">
    <property type="entry name" value="5TM_Oxa1-like"/>
    <property type="match status" value="1"/>
</dbReference>
<dbReference type="GeneID" id="116300414"/>
<keyword evidence="8" id="KW-1185">Reference proteome</keyword>
<feature type="domain" description="Membrane insertase YidC/Oxa/ALB C-terminal" evidence="7">
    <location>
        <begin position="79"/>
        <end position="299"/>
    </location>
</feature>
<evidence type="ECO:0000256" key="2">
    <source>
        <dbReference type="ARBA" id="ARBA00022692"/>
    </source>
</evidence>
<dbReference type="GO" id="GO:0032979">
    <property type="term" value="P:protein insertion into mitochondrial inner membrane from matrix"/>
    <property type="evidence" value="ECO:0007669"/>
    <property type="project" value="TreeGrafter"/>
</dbReference>
<dbReference type="Pfam" id="PF02096">
    <property type="entry name" value="60KD_IMP"/>
    <property type="match status" value="1"/>
</dbReference>
<name>A0A6P8IF21_ACTTE</name>
<dbReference type="OrthoDB" id="2148490at2759"/>
<dbReference type="GO" id="GO:0033617">
    <property type="term" value="P:mitochondrial respiratory chain complex IV assembly"/>
    <property type="evidence" value="ECO:0007669"/>
    <property type="project" value="TreeGrafter"/>
</dbReference>
<feature type="transmembrane region" description="Helical" evidence="6">
    <location>
        <begin position="167"/>
        <end position="185"/>
    </location>
</feature>
<accession>A0A6P8IF21</accession>
<feature type="transmembrane region" description="Helical" evidence="6">
    <location>
        <begin position="77"/>
        <end position="100"/>
    </location>
</feature>
<comment type="subcellular location">
    <subcellularLocation>
        <location evidence="1 5">Membrane</location>
        <topology evidence="1 5">Multi-pass membrane protein</topology>
    </subcellularLocation>
</comment>
<dbReference type="PANTHER" id="PTHR12428:SF65">
    <property type="entry name" value="CYTOCHROME C OXIDASE ASSEMBLY PROTEIN COX18, MITOCHONDRIAL"/>
    <property type="match status" value="1"/>
</dbReference>
<evidence type="ECO:0000259" key="7">
    <source>
        <dbReference type="Pfam" id="PF02096"/>
    </source>
</evidence>
<feature type="transmembrane region" description="Helical" evidence="6">
    <location>
        <begin position="227"/>
        <end position="247"/>
    </location>
</feature>
<comment type="similarity">
    <text evidence="5">Belongs to the OXA1/ALB3/YidC family.</text>
</comment>
<evidence type="ECO:0000256" key="6">
    <source>
        <dbReference type="SAM" id="Phobius"/>
    </source>
</evidence>
<reference evidence="9" key="1">
    <citation type="submission" date="2025-08" db="UniProtKB">
        <authorList>
            <consortium name="RefSeq"/>
        </authorList>
    </citation>
    <scope>IDENTIFICATION</scope>
    <source>
        <tissue evidence="9">Tentacle</tissue>
    </source>
</reference>
<evidence type="ECO:0000256" key="3">
    <source>
        <dbReference type="ARBA" id="ARBA00022989"/>
    </source>
</evidence>
<proteinExistence type="inferred from homology"/>
<dbReference type="InterPro" id="IPR001708">
    <property type="entry name" value="YidC/ALB3/OXA1/COX18"/>
</dbReference>
<evidence type="ECO:0000256" key="1">
    <source>
        <dbReference type="ARBA" id="ARBA00004141"/>
    </source>
</evidence>
<dbReference type="PANTHER" id="PTHR12428">
    <property type="entry name" value="OXA1"/>
    <property type="match status" value="1"/>
</dbReference>
<dbReference type="Proteomes" id="UP000515163">
    <property type="component" value="Unplaced"/>
</dbReference>
<dbReference type="RefSeq" id="XP_031565145.1">
    <property type="nucleotide sequence ID" value="XM_031709285.1"/>
</dbReference>
<keyword evidence="3 6" id="KW-1133">Transmembrane helix</keyword>
<dbReference type="InParanoid" id="A0A6P8IF21"/>
<evidence type="ECO:0000313" key="9">
    <source>
        <dbReference type="RefSeq" id="XP_031565145.1"/>
    </source>
</evidence>
<feature type="transmembrane region" description="Helical" evidence="6">
    <location>
        <begin position="268"/>
        <end position="287"/>
    </location>
</feature>
<gene>
    <name evidence="9" type="primary">LOC116300414</name>
</gene>
<keyword evidence="2 5" id="KW-0812">Transmembrane</keyword>
<evidence type="ECO:0000256" key="4">
    <source>
        <dbReference type="ARBA" id="ARBA00023136"/>
    </source>
</evidence>